<proteinExistence type="predicted"/>
<comment type="caution">
    <text evidence="1">The sequence shown here is derived from an EMBL/GenBank/DDBJ whole genome shotgun (WGS) entry which is preliminary data.</text>
</comment>
<dbReference type="Proteomes" id="UP000885771">
    <property type="component" value="Unassembled WGS sequence"/>
</dbReference>
<protein>
    <submittedName>
        <fullName evidence="1">Uncharacterized protein</fullName>
    </submittedName>
</protein>
<name>A0A7V5VF96_CALAY</name>
<evidence type="ECO:0000313" key="1">
    <source>
        <dbReference type="EMBL" id="HHM02229.1"/>
    </source>
</evidence>
<feature type="non-terminal residue" evidence="1">
    <location>
        <position position="128"/>
    </location>
</feature>
<reference evidence="1" key="1">
    <citation type="journal article" date="2020" name="mSystems">
        <title>Genome- and Community-Level Interaction Insights into Carbon Utilization and Element Cycling Functions of Hydrothermarchaeota in Hydrothermal Sediment.</title>
        <authorList>
            <person name="Zhou Z."/>
            <person name="Liu Y."/>
            <person name="Xu W."/>
            <person name="Pan J."/>
            <person name="Luo Z.H."/>
            <person name="Li M."/>
        </authorList>
    </citation>
    <scope>NUCLEOTIDE SEQUENCE [LARGE SCALE GENOMIC DNA]</scope>
    <source>
        <strain evidence="1">HyVt-460</strain>
    </source>
</reference>
<organism evidence="1">
    <name type="scientific">Caldithrix abyssi</name>
    <dbReference type="NCBI Taxonomy" id="187145"/>
    <lineage>
        <taxon>Bacteria</taxon>
        <taxon>Pseudomonadati</taxon>
        <taxon>Calditrichota</taxon>
        <taxon>Calditrichia</taxon>
        <taxon>Calditrichales</taxon>
        <taxon>Calditrichaceae</taxon>
        <taxon>Caldithrix</taxon>
    </lineage>
</organism>
<gene>
    <name evidence="1" type="ORF">ENJ15_04395</name>
</gene>
<sequence length="128" mass="14583">MDYFNEPGELSLYDAVNGWLFLSFTPDFRIREKAKTVYNIERAKRRYDSVLTMTARTQKSAQATADALATREDTAQTVYFTGLASLSIVSDLDIFAEMDRRDGLKADLHTILISGTTNDRSKIKRLYN</sequence>
<dbReference type="AlphaFoldDB" id="A0A7V5VF96"/>
<dbReference type="EMBL" id="DRLI01000166">
    <property type="protein sequence ID" value="HHM02229.1"/>
    <property type="molecule type" value="Genomic_DNA"/>
</dbReference>
<accession>A0A7V5VF96</accession>